<proteinExistence type="predicted"/>
<evidence type="ECO:0000313" key="2">
    <source>
        <dbReference type="EMBL" id="CAH0366532.1"/>
    </source>
</evidence>
<reference evidence="2" key="1">
    <citation type="submission" date="2021-11" db="EMBL/GenBank/DDBJ databases">
        <authorList>
            <consortium name="Genoscope - CEA"/>
            <person name="William W."/>
        </authorList>
    </citation>
    <scope>NUCLEOTIDE SEQUENCE</scope>
</reference>
<keyword evidence="3" id="KW-1185">Reference proteome</keyword>
<feature type="region of interest" description="Disordered" evidence="1">
    <location>
        <begin position="1"/>
        <end position="47"/>
    </location>
</feature>
<dbReference type="EMBL" id="CAKKNE010000001">
    <property type="protein sequence ID" value="CAH0366532.1"/>
    <property type="molecule type" value="Genomic_DNA"/>
</dbReference>
<feature type="compositionally biased region" description="Basic and acidic residues" evidence="1">
    <location>
        <begin position="236"/>
        <end position="245"/>
    </location>
</feature>
<dbReference type="AlphaFoldDB" id="A0A8J2WSE8"/>
<evidence type="ECO:0000313" key="3">
    <source>
        <dbReference type="Proteomes" id="UP000789595"/>
    </source>
</evidence>
<accession>A0A8J2WSE8</accession>
<feature type="compositionally biased region" description="Polar residues" evidence="1">
    <location>
        <begin position="30"/>
        <end position="39"/>
    </location>
</feature>
<organism evidence="2 3">
    <name type="scientific">Pelagomonas calceolata</name>
    <dbReference type="NCBI Taxonomy" id="35677"/>
    <lineage>
        <taxon>Eukaryota</taxon>
        <taxon>Sar</taxon>
        <taxon>Stramenopiles</taxon>
        <taxon>Ochrophyta</taxon>
        <taxon>Pelagophyceae</taxon>
        <taxon>Pelagomonadales</taxon>
        <taxon>Pelagomonadaceae</taxon>
        <taxon>Pelagomonas</taxon>
    </lineage>
</organism>
<feature type="region of interest" description="Disordered" evidence="1">
    <location>
        <begin position="226"/>
        <end position="245"/>
    </location>
</feature>
<protein>
    <submittedName>
        <fullName evidence="2">Uncharacterized protein</fullName>
    </submittedName>
</protein>
<gene>
    <name evidence="2" type="ORF">PECAL_1P30290</name>
</gene>
<comment type="caution">
    <text evidence="2">The sequence shown here is derived from an EMBL/GenBank/DDBJ whole genome shotgun (WGS) entry which is preliminary data.</text>
</comment>
<sequence>MSNFGAAVEQLLKQPAPQNEKLPTKEELASVNSEFSGQRNEVRQEPPTQLEVARLVAAIKRASDASSVGDAFTEAVASASRSVGAFGLEREIASYESKIRARKRQFGVEAYAPLRAADRQALALVFNAARSDISALQAVIDRKRAALAALRDSATPQPVRDNGDAADALARALDVPRATAADALRRTNGDRDAAAAMILEQRQPAPPVEAEVLSWDNPIEATLVEEPRPRRSLSKRISDRMRGRL</sequence>
<dbReference type="Proteomes" id="UP000789595">
    <property type="component" value="Unassembled WGS sequence"/>
</dbReference>
<name>A0A8J2WSE8_9STRA</name>
<evidence type="ECO:0000256" key="1">
    <source>
        <dbReference type="SAM" id="MobiDB-lite"/>
    </source>
</evidence>